<dbReference type="Proteomes" id="UP001281147">
    <property type="component" value="Unassembled WGS sequence"/>
</dbReference>
<proteinExistence type="predicted"/>
<reference evidence="1" key="1">
    <citation type="submission" date="2023-07" db="EMBL/GenBank/DDBJ databases">
        <title>Black Yeasts Isolated from many extreme environments.</title>
        <authorList>
            <person name="Coleine C."/>
            <person name="Stajich J.E."/>
            <person name="Selbmann L."/>
        </authorList>
    </citation>
    <scope>NUCLEOTIDE SEQUENCE</scope>
    <source>
        <strain evidence="1">CCFEE 5714</strain>
    </source>
</reference>
<dbReference type="EMBL" id="JAUTXU010000243">
    <property type="protein sequence ID" value="KAK3696346.1"/>
    <property type="molecule type" value="Genomic_DNA"/>
</dbReference>
<evidence type="ECO:0000313" key="2">
    <source>
        <dbReference type="Proteomes" id="UP001281147"/>
    </source>
</evidence>
<gene>
    <name evidence="1" type="ORF">LTR37_018011</name>
</gene>
<organism evidence="1 2">
    <name type="scientific">Vermiconidia calcicola</name>
    <dbReference type="NCBI Taxonomy" id="1690605"/>
    <lineage>
        <taxon>Eukaryota</taxon>
        <taxon>Fungi</taxon>
        <taxon>Dikarya</taxon>
        <taxon>Ascomycota</taxon>
        <taxon>Pezizomycotina</taxon>
        <taxon>Dothideomycetes</taxon>
        <taxon>Dothideomycetidae</taxon>
        <taxon>Mycosphaerellales</taxon>
        <taxon>Extremaceae</taxon>
        <taxon>Vermiconidia</taxon>
    </lineage>
</organism>
<evidence type="ECO:0000313" key="1">
    <source>
        <dbReference type="EMBL" id="KAK3696346.1"/>
    </source>
</evidence>
<comment type="caution">
    <text evidence="1">The sequence shown here is derived from an EMBL/GenBank/DDBJ whole genome shotgun (WGS) entry which is preliminary data.</text>
</comment>
<accession>A0ACC3MIA9</accession>
<sequence length="278" mass="31451">MHADRKLTHPPRDLVWPCANQVKTPFCADKEPFRAHLQKALYTTLMAPLTGKDFHNPKLTGPRASHNIPSGGVFSAYASTRINVSPHVVYDTLLNVAEWKEWNSFVYDVKITKTSNPHERKDGAHKRMTGGTCMIFYRNMTFDPPKKMEVRVVVGLVEKLKLSSDGHSTPCVTRVRWMVDNAAYSTPSFLLRSEQINEIEEADDGTTIYRTWAVFAGPVAKILRKSYEPAWRDRLQESAVDLKKRCERTPDGGNSRKPDQGQDVVEGGQTVINNHEEV</sequence>
<keyword evidence="2" id="KW-1185">Reference proteome</keyword>
<protein>
    <submittedName>
        <fullName evidence="1">Uncharacterized protein</fullName>
    </submittedName>
</protein>
<name>A0ACC3MIA9_9PEZI</name>